<gene>
    <name evidence="2" type="ORF">JOC94_004165</name>
</gene>
<sequence>MEKGSLKKRWIFWWIVNLFWIVLFAVGTAVVWLREVDGAGAIPNT</sequence>
<proteinExistence type="predicted"/>
<dbReference type="EMBL" id="JAFBFH010000039">
    <property type="protein sequence ID" value="MBM7717140.1"/>
    <property type="molecule type" value="Genomic_DNA"/>
</dbReference>
<keyword evidence="3" id="KW-1185">Reference proteome</keyword>
<evidence type="ECO:0000313" key="2">
    <source>
        <dbReference type="EMBL" id="MBM7717140.1"/>
    </source>
</evidence>
<keyword evidence="1" id="KW-0472">Membrane</keyword>
<evidence type="ECO:0000256" key="1">
    <source>
        <dbReference type="SAM" id="Phobius"/>
    </source>
</evidence>
<feature type="transmembrane region" description="Helical" evidence="1">
    <location>
        <begin position="12"/>
        <end position="33"/>
    </location>
</feature>
<keyword evidence="1" id="KW-0812">Transmembrane</keyword>
<name>A0ABS2RCP4_9BACI</name>
<dbReference type="Proteomes" id="UP000823485">
    <property type="component" value="Unassembled WGS sequence"/>
</dbReference>
<protein>
    <submittedName>
        <fullName evidence="2">Uncharacterized protein</fullName>
    </submittedName>
</protein>
<accession>A0ABS2RCP4</accession>
<organism evidence="2 3">
    <name type="scientific">Siminovitchia thermophila</name>
    <dbReference type="NCBI Taxonomy" id="1245522"/>
    <lineage>
        <taxon>Bacteria</taxon>
        <taxon>Bacillati</taxon>
        <taxon>Bacillota</taxon>
        <taxon>Bacilli</taxon>
        <taxon>Bacillales</taxon>
        <taxon>Bacillaceae</taxon>
        <taxon>Siminovitchia</taxon>
    </lineage>
</organism>
<keyword evidence="1" id="KW-1133">Transmembrane helix</keyword>
<dbReference type="Pfam" id="PF13061">
    <property type="entry name" value="DUF3923"/>
    <property type="match status" value="1"/>
</dbReference>
<comment type="caution">
    <text evidence="2">The sequence shown here is derived from an EMBL/GenBank/DDBJ whole genome shotgun (WGS) entry which is preliminary data.</text>
</comment>
<dbReference type="InterPro" id="IPR025037">
    <property type="entry name" value="DUF3923"/>
</dbReference>
<evidence type="ECO:0000313" key="3">
    <source>
        <dbReference type="Proteomes" id="UP000823485"/>
    </source>
</evidence>
<reference evidence="2 3" key="1">
    <citation type="submission" date="2021-01" db="EMBL/GenBank/DDBJ databases">
        <title>Genomic Encyclopedia of Type Strains, Phase IV (KMG-IV): sequencing the most valuable type-strain genomes for metagenomic binning, comparative biology and taxonomic classification.</title>
        <authorList>
            <person name="Goeker M."/>
        </authorList>
    </citation>
    <scope>NUCLEOTIDE SEQUENCE [LARGE SCALE GENOMIC DNA]</scope>
    <source>
        <strain evidence="2 3">DSM 105453</strain>
    </source>
</reference>